<dbReference type="GO" id="GO:0006506">
    <property type="term" value="P:GPI anchor biosynthetic process"/>
    <property type="evidence" value="ECO:0007669"/>
    <property type="project" value="TreeGrafter"/>
</dbReference>
<dbReference type="Pfam" id="PF03372">
    <property type="entry name" value="Exo_endo_phos"/>
    <property type="match status" value="1"/>
</dbReference>
<gene>
    <name evidence="2" type="ORF">DI53_3010</name>
</gene>
<reference evidence="2 3" key="2">
    <citation type="journal article" date="2015" name="PLoS ONE">
        <title>Whole-Genome Optical Mapping and Finished Genome Sequence of Sphingobacterium deserti sp. nov., a New Species Isolated from the Western Desert of China.</title>
        <authorList>
            <person name="Teng C."/>
            <person name="Zhou Z."/>
            <person name="Molnar I."/>
            <person name="Li X."/>
            <person name="Tang R."/>
            <person name="Chen M."/>
            <person name="Wang L."/>
            <person name="Su S."/>
            <person name="Zhang W."/>
            <person name="Lin M."/>
        </authorList>
    </citation>
    <scope>NUCLEOTIDE SEQUENCE [LARGE SCALE GENOMIC DNA]</scope>
    <source>
        <strain evidence="3">ACCC05744</strain>
    </source>
</reference>
<feature type="domain" description="Endonuclease/exonuclease/phosphatase" evidence="1">
    <location>
        <begin position="36"/>
        <end position="258"/>
    </location>
</feature>
<dbReference type="GO" id="GO:0016020">
    <property type="term" value="C:membrane"/>
    <property type="evidence" value="ECO:0007669"/>
    <property type="project" value="GOC"/>
</dbReference>
<accession>A0A0B8T5Y6</accession>
<dbReference type="GO" id="GO:0004519">
    <property type="term" value="F:endonuclease activity"/>
    <property type="evidence" value="ECO:0007669"/>
    <property type="project" value="UniProtKB-KW"/>
</dbReference>
<evidence type="ECO:0000259" key="1">
    <source>
        <dbReference type="Pfam" id="PF03372"/>
    </source>
</evidence>
<keyword evidence="3" id="KW-1185">Reference proteome</keyword>
<dbReference type="PANTHER" id="PTHR14859:SF15">
    <property type="entry name" value="ENDONUCLEASE_EXONUCLEASE_PHOSPHATASE DOMAIN-CONTAINING PROTEIN"/>
    <property type="match status" value="1"/>
</dbReference>
<dbReference type="eggNOG" id="COG3568">
    <property type="taxonomic scope" value="Bacteria"/>
</dbReference>
<dbReference type="SUPFAM" id="SSF56219">
    <property type="entry name" value="DNase I-like"/>
    <property type="match status" value="1"/>
</dbReference>
<dbReference type="InterPro" id="IPR036691">
    <property type="entry name" value="Endo/exonu/phosph_ase_sf"/>
</dbReference>
<dbReference type="STRING" id="1229276.DI53_3010"/>
<keyword evidence="2" id="KW-0269">Exonuclease</keyword>
<dbReference type="Proteomes" id="UP000031802">
    <property type="component" value="Unassembled WGS sequence"/>
</dbReference>
<dbReference type="AlphaFoldDB" id="A0A0B8T5Y6"/>
<proteinExistence type="predicted"/>
<reference evidence="3" key="1">
    <citation type="submission" date="2014-04" db="EMBL/GenBank/DDBJ databases">
        <title>Whole-Genome optical mapping and complete genome sequence of Sphingobacterium deserti sp. nov., a new spaces isolated from desert in the west of China.</title>
        <authorList>
            <person name="Teng C."/>
            <person name="Zhou Z."/>
            <person name="Li X."/>
            <person name="Chen M."/>
            <person name="Lin M."/>
            <person name="Wang L."/>
            <person name="Su S."/>
            <person name="Zhang C."/>
            <person name="Zhang W."/>
        </authorList>
    </citation>
    <scope>NUCLEOTIDE SEQUENCE [LARGE SCALE GENOMIC DNA]</scope>
    <source>
        <strain evidence="3">ACCC05744</strain>
    </source>
</reference>
<dbReference type="PATRIC" id="fig|1229276.3.peg.3112"/>
<dbReference type="PANTHER" id="PTHR14859">
    <property type="entry name" value="CALCOFLUOR WHITE HYPERSENSITIVE PROTEIN PRECURSOR"/>
    <property type="match status" value="1"/>
</dbReference>
<organism evidence="2 3">
    <name type="scientific">Sphingobacterium deserti</name>
    <dbReference type="NCBI Taxonomy" id="1229276"/>
    <lineage>
        <taxon>Bacteria</taxon>
        <taxon>Pseudomonadati</taxon>
        <taxon>Bacteroidota</taxon>
        <taxon>Sphingobacteriia</taxon>
        <taxon>Sphingobacteriales</taxon>
        <taxon>Sphingobacteriaceae</taxon>
        <taxon>Sphingobacterium</taxon>
    </lineage>
</organism>
<keyword evidence="2" id="KW-0255">Endonuclease</keyword>
<dbReference type="GO" id="GO:0004527">
    <property type="term" value="F:exonuclease activity"/>
    <property type="evidence" value="ECO:0007669"/>
    <property type="project" value="UniProtKB-KW"/>
</dbReference>
<dbReference type="InterPro" id="IPR005135">
    <property type="entry name" value="Endo/exonuclease/phosphatase"/>
</dbReference>
<dbReference type="Gene3D" id="3.60.10.10">
    <property type="entry name" value="Endonuclease/exonuclease/phosphatase"/>
    <property type="match status" value="1"/>
</dbReference>
<keyword evidence="2" id="KW-0378">Hydrolase</keyword>
<evidence type="ECO:0000313" key="2">
    <source>
        <dbReference type="EMBL" id="KGE13174.1"/>
    </source>
</evidence>
<protein>
    <submittedName>
        <fullName evidence="2">Endonuclease/exonuclease/phosphatase</fullName>
    </submittedName>
</protein>
<comment type="caution">
    <text evidence="2">The sequence shown here is derived from an EMBL/GenBank/DDBJ whole genome shotgun (WGS) entry which is preliminary data.</text>
</comment>
<sequence length="272" mass="30344">MILFRYLLVCSLSVYLTASVGQHRQEPDKGIPLKVMSYNIHHANPPSKDSLIDIDAIVQVIRAADADVVALQEVDQLTKRSGKMDQPKLIAEKLGMHYFFAKAMDYDGGAYGQLLLSKYPIASTAIHKLPSVAGFKGEPRIMGEIQVQLDQNTVIRFATVHLDAQKDKENRLLQAKYIVNSVGKKKIPAIVAGDFNATEYSMPIEILKGSLKPTCTNCAFTIPVINPKKAIDFIMLDKRSNWEVVSHQVIDEQYASDHLPVLSSLILQRKKK</sequence>
<name>A0A0B8T5Y6_9SPHI</name>
<dbReference type="InterPro" id="IPR051916">
    <property type="entry name" value="GPI-anchor_lipid_remodeler"/>
</dbReference>
<dbReference type="EMBL" id="JJMU01000054">
    <property type="protein sequence ID" value="KGE13174.1"/>
    <property type="molecule type" value="Genomic_DNA"/>
</dbReference>
<evidence type="ECO:0000313" key="3">
    <source>
        <dbReference type="Proteomes" id="UP000031802"/>
    </source>
</evidence>
<keyword evidence="2" id="KW-0540">Nuclease</keyword>